<dbReference type="Gene3D" id="3.40.190.10">
    <property type="entry name" value="Periplasmic binding protein-like II"/>
    <property type="match status" value="2"/>
</dbReference>
<dbReference type="CDD" id="cd08466">
    <property type="entry name" value="PBP2_LeuO"/>
    <property type="match status" value="1"/>
</dbReference>
<evidence type="ECO:0000256" key="4">
    <source>
        <dbReference type="ARBA" id="ARBA00023163"/>
    </source>
</evidence>
<dbReference type="PANTHER" id="PTHR30118">
    <property type="entry name" value="HTH-TYPE TRANSCRIPTIONAL REGULATOR LEUO-RELATED"/>
    <property type="match status" value="1"/>
</dbReference>
<keyword evidence="2" id="KW-0805">Transcription regulation</keyword>
<evidence type="ECO:0000259" key="5">
    <source>
        <dbReference type="PROSITE" id="PS50931"/>
    </source>
</evidence>
<comment type="caution">
    <text evidence="6">The sequence shown here is derived from an EMBL/GenBank/DDBJ whole genome shotgun (WGS) entry which is preliminary data.</text>
</comment>
<keyword evidence="4" id="KW-0804">Transcription</keyword>
<dbReference type="Pfam" id="PF00126">
    <property type="entry name" value="HTH_1"/>
    <property type="match status" value="1"/>
</dbReference>
<keyword evidence="3" id="KW-0238">DNA-binding</keyword>
<accession>A0A510UHU2</accession>
<feature type="domain" description="HTH lysR-type" evidence="5">
    <location>
        <begin position="5"/>
        <end position="62"/>
    </location>
</feature>
<dbReference type="Pfam" id="PF03466">
    <property type="entry name" value="LysR_substrate"/>
    <property type="match status" value="1"/>
</dbReference>
<dbReference type="InterPro" id="IPR036390">
    <property type="entry name" value="WH_DNA-bd_sf"/>
</dbReference>
<dbReference type="GO" id="GO:0003677">
    <property type="term" value="F:DNA binding"/>
    <property type="evidence" value="ECO:0007669"/>
    <property type="project" value="UniProtKB-KW"/>
</dbReference>
<name>A0A510UHU2_ALIFS</name>
<dbReference type="SUPFAM" id="SSF53850">
    <property type="entry name" value="Periplasmic binding protein-like II"/>
    <property type="match status" value="1"/>
</dbReference>
<dbReference type="AlphaFoldDB" id="A0A510UHU2"/>
<dbReference type="GO" id="GO:0003700">
    <property type="term" value="F:DNA-binding transcription factor activity"/>
    <property type="evidence" value="ECO:0007669"/>
    <property type="project" value="InterPro"/>
</dbReference>
<dbReference type="EMBL" id="BJTZ01000013">
    <property type="protein sequence ID" value="GEK14203.1"/>
    <property type="molecule type" value="Genomic_DNA"/>
</dbReference>
<dbReference type="PRINTS" id="PR00039">
    <property type="entry name" value="HTHLYSR"/>
</dbReference>
<sequence length="298" mass="33931">MVSNIDLNLLKVFVVVYRHQSITLAAEEMGLTQPGVSGLLKRLQQQVGSQLFIRSGRGIIPTQHAQELIRHVEPALAQINNALEGLEGFSTQYPRKFVIYTSEPVMLMLLPKLEADRNLGNVTIELHPTHSNEEALIQALNQHQADLAIEISNYSTGSFFTEELFDDKIRLIARKGHPRVKDSVTREQFYTEKHITLKLRREDTYMADYFTEERLSERQVAAECTSLVSLMSMVATSDCIAMVTESIATAFADKLDIQMLDCPFTSKPVNYRLLTHNRERQSPANMWLREKIKSYFPG</sequence>
<proteinExistence type="inferred from homology"/>
<dbReference type="PANTHER" id="PTHR30118:SF6">
    <property type="entry name" value="HTH-TYPE TRANSCRIPTIONAL REGULATOR LEUO"/>
    <property type="match status" value="1"/>
</dbReference>
<reference evidence="6 7" key="1">
    <citation type="submission" date="2019-07" db="EMBL/GenBank/DDBJ databases">
        <title>Whole genome shotgun sequence of Aliivibrio fischeri NBRC 101058.</title>
        <authorList>
            <person name="Hosoyama A."/>
            <person name="Uohara A."/>
            <person name="Ohji S."/>
            <person name="Ichikawa N."/>
        </authorList>
    </citation>
    <scope>NUCLEOTIDE SEQUENCE [LARGE SCALE GENOMIC DNA]</scope>
    <source>
        <strain evidence="6 7">NBRC 101058</strain>
    </source>
</reference>
<organism evidence="6 7">
    <name type="scientific">Aliivibrio fischeri</name>
    <name type="common">Vibrio fischeri</name>
    <dbReference type="NCBI Taxonomy" id="668"/>
    <lineage>
        <taxon>Bacteria</taxon>
        <taxon>Pseudomonadati</taxon>
        <taxon>Pseudomonadota</taxon>
        <taxon>Gammaproteobacteria</taxon>
        <taxon>Vibrionales</taxon>
        <taxon>Vibrionaceae</taxon>
        <taxon>Aliivibrio</taxon>
    </lineage>
</organism>
<dbReference type="RefSeq" id="WP_146864480.1">
    <property type="nucleotide sequence ID" value="NZ_BJTZ01000013.1"/>
</dbReference>
<dbReference type="InterPro" id="IPR005119">
    <property type="entry name" value="LysR_subst-bd"/>
</dbReference>
<evidence type="ECO:0000256" key="1">
    <source>
        <dbReference type="ARBA" id="ARBA00009437"/>
    </source>
</evidence>
<evidence type="ECO:0000313" key="7">
    <source>
        <dbReference type="Proteomes" id="UP000321787"/>
    </source>
</evidence>
<comment type="similarity">
    <text evidence="1">Belongs to the LysR transcriptional regulatory family.</text>
</comment>
<dbReference type="InterPro" id="IPR036388">
    <property type="entry name" value="WH-like_DNA-bd_sf"/>
</dbReference>
<dbReference type="InterPro" id="IPR000847">
    <property type="entry name" value="LysR_HTH_N"/>
</dbReference>
<dbReference type="InterPro" id="IPR050389">
    <property type="entry name" value="LysR-type_TF"/>
</dbReference>
<evidence type="ECO:0000256" key="2">
    <source>
        <dbReference type="ARBA" id="ARBA00023015"/>
    </source>
</evidence>
<dbReference type="Proteomes" id="UP000321787">
    <property type="component" value="Unassembled WGS sequence"/>
</dbReference>
<dbReference type="PROSITE" id="PS50931">
    <property type="entry name" value="HTH_LYSR"/>
    <property type="match status" value="1"/>
</dbReference>
<evidence type="ECO:0000256" key="3">
    <source>
        <dbReference type="ARBA" id="ARBA00023125"/>
    </source>
</evidence>
<evidence type="ECO:0000313" key="6">
    <source>
        <dbReference type="EMBL" id="GEK14203.1"/>
    </source>
</evidence>
<protein>
    <submittedName>
        <fullName evidence="6">LysR family transcriptional regulator</fullName>
    </submittedName>
</protein>
<gene>
    <name evidence="6" type="ORF">AFI02nite_22390</name>
</gene>
<dbReference type="SUPFAM" id="SSF46785">
    <property type="entry name" value="Winged helix' DNA-binding domain"/>
    <property type="match status" value="1"/>
</dbReference>
<dbReference type="Gene3D" id="1.10.10.10">
    <property type="entry name" value="Winged helix-like DNA-binding domain superfamily/Winged helix DNA-binding domain"/>
    <property type="match status" value="1"/>
</dbReference>